<name>A0A5R9EWH8_9BACL</name>
<dbReference type="OrthoDB" id="2788296at2"/>
<dbReference type="PANTHER" id="PTHR30032:SF8">
    <property type="entry name" value="GERMINATION-SPECIFIC N-ACETYLMURAMOYL-L-ALANINE AMIDASE"/>
    <property type="match status" value="1"/>
</dbReference>
<organism evidence="2 3">
    <name type="scientific">Exobacillus caeni</name>
    <dbReference type="NCBI Taxonomy" id="2574798"/>
    <lineage>
        <taxon>Bacteria</taxon>
        <taxon>Bacillati</taxon>
        <taxon>Bacillota</taxon>
        <taxon>Bacilli</taxon>
        <taxon>Bacillales</taxon>
        <taxon>Guptibacillaceae</taxon>
        <taxon>Exobacillus</taxon>
    </lineage>
</organism>
<protein>
    <submittedName>
        <fullName evidence="2">Cell wall-binding repeat-containing protein</fullName>
    </submittedName>
</protein>
<keyword evidence="1" id="KW-0732">Signal</keyword>
<evidence type="ECO:0000313" key="2">
    <source>
        <dbReference type="EMBL" id="TLS35582.1"/>
    </source>
</evidence>
<dbReference type="EMBL" id="SWLG01000019">
    <property type="protein sequence ID" value="TLS35582.1"/>
    <property type="molecule type" value="Genomic_DNA"/>
</dbReference>
<dbReference type="PANTHER" id="PTHR30032">
    <property type="entry name" value="N-ACETYLMURAMOYL-L-ALANINE AMIDASE-RELATED"/>
    <property type="match status" value="1"/>
</dbReference>
<dbReference type="Proteomes" id="UP000308230">
    <property type="component" value="Unassembled WGS sequence"/>
</dbReference>
<dbReference type="RefSeq" id="WP_138128666.1">
    <property type="nucleotide sequence ID" value="NZ_SWLG01000019.1"/>
</dbReference>
<evidence type="ECO:0000256" key="1">
    <source>
        <dbReference type="SAM" id="SignalP"/>
    </source>
</evidence>
<proteinExistence type="predicted"/>
<gene>
    <name evidence="2" type="ORF">FCL54_19685</name>
</gene>
<evidence type="ECO:0000313" key="3">
    <source>
        <dbReference type="Proteomes" id="UP000308230"/>
    </source>
</evidence>
<feature type="signal peptide" evidence="1">
    <location>
        <begin position="1"/>
        <end position="28"/>
    </location>
</feature>
<dbReference type="InterPro" id="IPR051922">
    <property type="entry name" value="Bact_Sporulation_Assoc"/>
</dbReference>
<dbReference type="Pfam" id="PF04122">
    <property type="entry name" value="CW_binding_2"/>
    <property type="match status" value="3"/>
</dbReference>
<dbReference type="InterPro" id="IPR007253">
    <property type="entry name" value="Cell_wall-bd_2"/>
</dbReference>
<accession>A0A5R9EWH8</accession>
<dbReference type="Gene3D" id="3.40.50.12090">
    <property type="match status" value="2"/>
</dbReference>
<reference evidence="2 3" key="1">
    <citation type="submission" date="2019-04" db="EMBL/GenBank/DDBJ databases">
        <title>Bacillus caeni sp. nov., a bacterium isolated from mangrove sediment.</title>
        <authorList>
            <person name="Huang H."/>
            <person name="Mo K."/>
            <person name="Hu Y."/>
        </authorList>
    </citation>
    <scope>NUCLEOTIDE SEQUENCE [LARGE SCALE GENOMIC DNA]</scope>
    <source>
        <strain evidence="2 3">HB172195</strain>
    </source>
</reference>
<dbReference type="AlphaFoldDB" id="A0A5R9EWH8"/>
<sequence>MFKKGSMAVSTLVAAALFASSFATPAGAEDFGIKNSLFEKKKEQVLSVHQQLLEEGQIASAASSSVQATVAQSPTVTFTNEIDGYNYHEYLFDTKGGTFTVVPTHSALEEVDYFIYNVTTEEVFEPSEGEKYDLPAGTYYLTVLGYSEQPVNYQYQLSGPLTFIPDTDLPEINVTKPMQHDHRLPKGSSSKQLVEGTSDGLELFLQVNNKPDILPGGPFSKQVELHKGDNDLLFITENASSNKTWSFYNMTLPGTSRIGGKDRYEVSANVSKTLASYGYDSGTIFISRGDVFADALAGGPLASLETAPVMLTRTDSLTQEVKNQILAQHPYRAVILGGTGSVSTSVEAQLKQLGVRQIERIGGKDRYEVSAKIANELVPYTETDTAYIASGEVFADALSASSVAGIEGAPILLVRKDYVPDSVKTFIKNNPNIKNFVIVGGTATVTEKVSTQLKQLRSGATLDRLAGKDRYEVAVNVAKYGMDTLGMDLSTLVFARGDVFSDALSGSPLAADQWAPILLTRTDRVEDKVNTLLTEHHGETDHIFILGGTGSISTNTESQLSKHIQ</sequence>
<keyword evidence="3" id="KW-1185">Reference proteome</keyword>
<comment type="caution">
    <text evidence="2">The sequence shown here is derived from an EMBL/GenBank/DDBJ whole genome shotgun (WGS) entry which is preliminary data.</text>
</comment>
<feature type="chain" id="PRO_5024449380" evidence="1">
    <location>
        <begin position="29"/>
        <end position="565"/>
    </location>
</feature>